<reference evidence="7" key="1">
    <citation type="submission" date="2021-02" db="EMBL/GenBank/DDBJ databases">
        <authorList>
            <person name="Dougan E. K."/>
            <person name="Rhodes N."/>
            <person name="Thang M."/>
            <person name="Chan C."/>
        </authorList>
    </citation>
    <scope>NUCLEOTIDE SEQUENCE</scope>
</reference>
<dbReference type="GO" id="GO:0008270">
    <property type="term" value="F:zinc ion binding"/>
    <property type="evidence" value="ECO:0007669"/>
    <property type="project" value="InterPro"/>
</dbReference>
<dbReference type="InterPro" id="IPR020843">
    <property type="entry name" value="ER"/>
</dbReference>
<dbReference type="Gene3D" id="3.90.180.10">
    <property type="entry name" value="Medium-chain alcohol dehydrogenases, catalytic domain"/>
    <property type="match status" value="1"/>
</dbReference>
<dbReference type="CDD" id="cd05283">
    <property type="entry name" value="CAD1"/>
    <property type="match status" value="1"/>
</dbReference>
<evidence type="ECO:0000256" key="4">
    <source>
        <dbReference type="ARBA" id="ARBA00023002"/>
    </source>
</evidence>
<dbReference type="PROSITE" id="PS00059">
    <property type="entry name" value="ADH_ZINC"/>
    <property type="match status" value="1"/>
</dbReference>
<dbReference type="Pfam" id="PF08240">
    <property type="entry name" value="ADH_N"/>
    <property type="match status" value="1"/>
</dbReference>
<dbReference type="EMBL" id="CAJNDS010001358">
    <property type="protein sequence ID" value="CAE7256508.1"/>
    <property type="molecule type" value="Genomic_DNA"/>
</dbReference>
<dbReference type="Pfam" id="PF00107">
    <property type="entry name" value="ADH_zinc_N"/>
    <property type="match status" value="1"/>
</dbReference>
<comment type="cofactor">
    <cofactor evidence="1 5">
        <name>Zn(2+)</name>
        <dbReference type="ChEBI" id="CHEBI:29105"/>
    </cofactor>
</comment>
<dbReference type="SMART" id="SM00829">
    <property type="entry name" value="PKS_ER"/>
    <property type="match status" value="1"/>
</dbReference>
<keyword evidence="4" id="KW-0560">Oxidoreductase</keyword>
<accession>A0A812MDX8</accession>
<gene>
    <name evidence="7" type="primary">adhC2</name>
    <name evidence="7" type="ORF">SNAT2548_LOCUS13162</name>
</gene>
<dbReference type="InterPro" id="IPR002328">
    <property type="entry name" value="ADH_Zn_CS"/>
</dbReference>
<dbReference type="SUPFAM" id="SSF50129">
    <property type="entry name" value="GroES-like"/>
    <property type="match status" value="1"/>
</dbReference>
<sequence length="527" mass="56816">MSSIGSCPLRDKTGSDGRYLRMELTCRSCNENGYGSAPSRAITLQVQSCVVACAEIVDDMCEKAKSQIAIRFKDMRGVEVFDLTLRRQLQWLGPVESDELATFPKVGVFGIALIGVIFWNIKKVSGGGGGGGGGADNLPADDFDEELFKEKLRERRAKPAHVCSSFFLVPAMSCKCFAAMVPSGPLVPHTIERRAVGPNDVAIDIKYAGICHSDVHQARDEWAAGIFPMVPGHEIAGLVTAVGPSVTSFKVGDKVGVGCMVDSCRECQSCKEGDENYCESGAVMTYNGKHKYKHCMEHTEDGGTPTYGGYSQSIVVDKGYVCRIPDNLDLAGAAPLLCAGITVFSPMAHNGLKAGQKLGVAGLGGLGAMAVMIGKAWGCEVTVISRSENKRAEAMSELKADKFVVMANDEDVKAAANSLDMIIDTIAAKHDIPTYLNFLKKDGKFVMVGVPPEPVSFHAFNIIPKRKTITGSMIGGIRETQEMLDFCGKHNIICPYELISGDKITEAYDRVVKSDVKYRFVIDTATF</sequence>
<dbReference type="Gene3D" id="3.40.50.720">
    <property type="entry name" value="NAD(P)-binding Rossmann-like Domain"/>
    <property type="match status" value="1"/>
</dbReference>
<evidence type="ECO:0000256" key="3">
    <source>
        <dbReference type="ARBA" id="ARBA00022833"/>
    </source>
</evidence>
<dbReference type="Proteomes" id="UP000604046">
    <property type="component" value="Unassembled WGS sequence"/>
</dbReference>
<dbReference type="InterPro" id="IPR013154">
    <property type="entry name" value="ADH-like_N"/>
</dbReference>
<protein>
    <submittedName>
        <fullName evidence="7">AdhC2 protein</fullName>
    </submittedName>
</protein>
<dbReference type="GO" id="GO:0016616">
    <property type="term" value="F:oxidoreductase activity, acting on the CH-OH group of donors, NAD or NADP as acceptor"/>
    <property type="evidence" value="ECO:0007669"/>
    <property type="project" value="InterPro"/>
</dbReference>
<keyword evidence="2 5" id="KW-0479">Metal-binding</keyword>
<feature type="domain" description="Enoyl reductase (ER)" evidence="6">
    <location>
        <begin position="184"/>
        <end position="522"/>
    </location>
</feature>
<evidence type="ECO:0000313" key="7">
    <source>
        <dbReference type="EMBL" id="CAE7256508.1"/>
    </source>
</evidence>
<evidence type="ECO:0000256" key="2">
    <source>
        <dbReference type="ARBA" id="ARBA00022723"/>
    </source>
</evidence>
<dbReference type="InterPro" id="IPR011032">
    <property type="entry name" value="GroES-like_sf"/>
</dbReference>
<organism evidence="7 8">
    <name type="scientific">Symbiodinium natans</name>
    <dbReference type="NCBI Taxonomy" id="878477"/>
    <lineage>
        <taxon>Eukaryota</taxon>
        <taxon>Sar</taxon>
        <taxon>Alveolata</taxon>
        <taxon>Dinophyceae</taxon>
        <taxon>Suessiales</taxon>
        <taxon>Symbiodiniaceae</taxon>
        <taxon>Symbiodinium</taxon>
    </lineage>
</organism>
<comment type="similarity">
    <text evidence="5">Belongs to the zinc-containing alcohol dehydrogenase family.</text>
</comment>
<dbReference type="InterPro" id="IPR047109">
    <property type="entry name" value="CAD-like"/>
</dbReference>
<dbReference type="FunFam" id="3.40.50.720:FF:000022">
    <property type="entry name" value="Cinnamyl alcohol dehydrogenase"/>
    <property type="match status" value="1"/>
</dbReference>
<name>A0A812MDX8_9DINO</name>
<evidence type="ECO:0000259" key="6">
    <source>
        <dbReference type="SMART" id="SM00829"/>
    </source>
</evidence>
<proteinExistence type="inferred from homology"/>
<keyword evidence="3 5" id="KW-0862">Zinc</keyword>
<comment type="caution">
    <text evidence="7">The sequence shown here is derived from an EMBL/GenBank/DDBJ whole genome shotgun (WGS) entry which is preliminary data.</text>
</comment>
<keyword evidence="8" id="KW-1185">Reference proteome</keyword>
<dbReference type="InterPro" id="IPR013149">
    <property type="entry name" value="ADH-like_C"/>
</dbReference>
<dbReference type="OrthoDB" id="1879366at2759"/>
<dbReference type="AlphaFoldDB" id="A0A812MDX8"/>
<dbReference type="PANTHER" id="PTHR42683">
    <property type="entry name" value="ALDEHYDE REDUCTASE"/>
    <property type="match status" value="1"/>
</dbReference>
<evidence type="ECO:0000256" key="1">
    <source>
        <dbReference type="ARBA" id="ARBA00001947"/>
    </source>
</evidence>
<dbReference type="SUPFAM" id="SSF51735">
    <property type="entry name" value="NAD(P)-binding Rossmann-fold domains"/>
    <property type="match status" value="1"/>
</dbReference>
<evidence type="ECO:0000256" key="5">
    <source>
        <dbReference type="RuleBase" id="RU361277"/>
    </source>
</evidence>
<evidence type="ECO:0000313" key="8">
    <source>
        <dbReference type="Proteomes" id="UP000604046"/>
    </source>
</evidence>
<dbReference type="InterPro" id="IPR036291">
    <property type="entry name" value="NAD(P)-bd_dom_sf"/>
</dbReference>